<dbReference type="PRINTS" id="PR01071">
    <property type="entry name" value="ACOABIOTINCC"/>
</dbReference>
<keyword evidence="4" id="KW-0275">Fatty acid biosynthesis</keyword>
<evidence type="ECO:0000256" key="2">
    <source>
        <dbReference type="ARBA" id="ARBA00017562"/>
    </source>
</evidence>
<feature type="domain" description="Lipoyl-binding" evidence="6">
    <location>
        <begin position="67"/>
        <end position="143"/>
    </location>
</feature>
<protein>
    <recommendedName>
        <fullName evidence="2 4">Biotin carboxyl carrier protein of acetyl-CoA carboxylase</fullName>
    </recommendedName>
</protein>
<dbReference type="GO" id="GO:0003989">
    <property type="term" value="F:acetyl-CoA carboxylase activity"/>
    <property type="evidence" value="ECO:0007669"/>
    <property type="project" value="InterPro"/>
</dbReference>
<dbReference type="GO" id="GO:0009317">
    <property type="term" value="C:acetyl-CoA carboxylase complex"/>
    <property type="evidence" value="ECO:0007669"/>
    <property type="project" value="InterPro"/>
</dbReference>
<evidence type="ECO:0000256" key="4">
    <source>
        <dbReference type="RuleBase" id="RU364072"/>
    </source>
</evidence>
<dbReference type="Proteomes" id="UP001055460">
    <property type="component" value="Plasmid pB"/>
</dbReference>
<dbReference type="GO" id="GO:0006633">
    <property type="term" value="P:fatty acid biosynthetic process"/>
    <property type="evidence" value="ECO:0007669"/>
    <property type="project" value="UniProtKB-KW"/>
</dbReference>
<evidence type="ECO:0000256" key="1">
    <source>
        <dbReference type="ARBA" id="ARBA00003761"/>
    </source>
</evidence>
<evidence type="ECO:0000256" key="3">
    <source>
        <dbReference type="ARBA" id="ARBA00023267"/>
    </source>
</evidence>
<dbReference type="Pfam" id="PF00364">
    <property type="entry name" value="Biotin_lipoyl"/>
    <property type="match status" value="1"/>
</dbReference>
<dbReference type="AlphaFoldDB" id="A0A9Q8YE32"/>
<evidence type="ECO:0000313" key="7">
    <source>
        <dbReference type="EMBL" id="USJ27540.1"/>
    </source>
</evidence>
<dbReference type="Gene3D" id="2.40.50.100">
    <property type="match status" value="1"/>
</dbReference>
<dbReference type="InterPro" id="IPR011053">
    <property type="entry name" value="Single_hybrid_motif"/>
</dbReference>
<evidence type="ECO:0000313" key="8">
    <source>
        <dbReference type="Proteomes" id="UP001055460"/>
    </source>
</evidence>
<keyword evidence="4" id="KW-0444">Lipid biosynthesis</keyword>
<dbReference type="PANTHER" id="PTHR45266">
    <property type="entry name" value="OXALOACETATE DECARBOXYLASE ALPHA CHAIN"/>
    <property type="match status" value="1"/>
</dbReference>
<dbReference type="CDD" id="cd06850">
    <property type="entry name" value="biotinyl_domain"/>
    <property type="match status" value="1"/>
</dbReference>
<keyword evidence="4" id="KW-0276">Fatty acid metabolism</keyword>
<dbReference type="PROSITE" id="PS50968">
    <property type="entry name" value="BIOTINYL_LIPOYL"/>
    <property type="match status" value="1"/>
</dbReference>
<dbReference type="InterPro" id="IPR000089">
    <property type="entry name" value="Biotin_lipoyl"/>
</dbReference>
<dbReference type="EMBL" id="CP098809">
    <property type="protein sequence ID" value="USJ27540.1"/>
    <property type="molecule type" value="Genomic_DNA"/>
</dbReference>
<dbReference type="PANTHER" id="PTHR45266:SF3">
    <property type="entry name" value="OXALOACETATE DECARBOXYLASE ALPHA CHAIN"/>
    <property type="match status" value="1"/>
</dbReference>
<keyword evidence="3 4" id="KW-0092">Biotin</keyword>
<organism evidence="7 8">
    <name type="scientific">Ensifer adhaerens</name>
    <name type="common">Sinorhizobium morelense</name>
    <dbReference type="NCBI Taxonomy" id="106592"/>
    <lineage>
        <taxon>Bacteria</taxon>
        <taxon>Pseudomonadati</taxon>
        <taxon>Pseudomonadota</taxon>
        <taxon>Alphaproteobacteria</taxon>
        <taxon>Hyphomicrobiales</taxon>
        <taxon>Rhizobiaceae</taxon>
        <taxon>Sinorhizobium/Ensifer group</taxon>
        <taxon>Ensifer</taxon>
    </lineage>
</organism>
<gene>
    <name evidence="7" type="ORF">NE863_34510</name>
</gene>
<accession>A0A9Q8YE32</accession>
<feature type="region of interest" description="Disordered" evidence="5">
    <location>
        <begin position="72"/>
        <end position="91"/>
    </location>
</feature>
<dbReference type="RefSeq" id="WP_060583853.1">
    <property type="nucleotide sequence ID" value="NZ_CP098809.1"/>
</dbReference>
<name>A0A9Q8YE32_ENSAD</name>
<geneLocation type="plasmid" evidence="7 8">
    <name>pB</name>
</geneLocation>
<evidence type="ECO:0000259" key="6">
    <source>
        <dbReference type="PROSITE" id="PS50968"/>
    </source>
</evidence>
<comment type="function">
    <text evidence="1 4">This protein is a component of the acetyl coenzyme A carboxylase complex; first, biotin carboxylase catalyzes the carboxylation of the carrier protein and then the transcarboxylase transfers the carboxyl group to form malonyl-CoA.</text>
</comment>
<feature type="compositionally biased region" description="Polar residues" evidence="5">
    <location>
        <begin position="72"/>
        <end position="85"/>
    </location>
</feature>
<evidence type="ECO:0000256" key="5">
    <source>
        <dbReference type="SAM" id="MobiDB-lite"/>
    </source>
</evidence>
<dbReference type="InterPro" id="IPR001249">
    <property type="entry name" value="AcCoA_biotinCC"/>
</dbReference>
<keyword evidence="7" id="KW-0614">Plasmid</keyword>
<comment type="pathway">
    <text evidence="4">Lipid metabolism; fatty acid biosynthesis.</text>
</comment>
<dbReference type="InterPro" id="IPR050709">
    <property type="entry name" value="Biotin_Carboxyl_Carrier/Decarb"/>
</dbReference>
<sequence length="143" mass="14968">MDLQKIKTLLDFVGRSCVSELTVSDADTTVVIRNPARQAAASLEISAPVPAKPSTAEPAKLDDQAQGQLVRASTSGIVHQSSSPGSAPIVTEGNQVEVGQALCIVEAMKVFTTISTPFGGIVKRIFFEDGQEVAFGDPLVEIG</sequence>
<keyword evidence="4" id="KW-0443">Lipid metabolism</keyword>
<reference evidence="7" key="1">
    <citation type="submission" date="2022-06" db="EMBL/GenBank/DDBJ databases">
        <title>Physiological and biochemical characterization and genomic elucidation of a strain of the genus Ensifer adhaerens M8 that combines arsenic oxidation and chromium reduction.</title>
        <authorList>
            <person name="Li X."/>
            <person name="Yu c."/>
        </authorList>
    </citation>
    <scope>NUCLEOTIDE SEQUENCE</scope>
    <source>
        <strain evidence="7">M8</strain>
        <plasmid evidence="7">pB</plasmid>
    </source>
</reference>
<proteinExistence type="predicted"/>
<dbReference type="SUPFAM" id="SSF51230">
    <property type="entry name" value="Single hybrid motif"/>
    <property type="match status" value="1"/>
</dbReference>